<dbReference type="VEuPathDB" id="FungiDB:ASPBRDRAFT_568421"/>
<dbReference type="Proteomes" id="UP000184499">
    <property type="component" value="Unassembled WGS sequence"/>
</dbReference>
<dbReference type="OrthoDB" id="10512312at2759"/>
<proteinExistence type="predicted"/>
<organism evidence="1 2">
    <name type="scientific">Aspergillus brasiliensis (strain CBS 101740 / IMI 381727 / IBT 21946)</name>
    <dbReference type="NCBI Taxonomy" id="767769"/>
    <lineage>
        <taxon>Eukaryota</taxon>
        <taxon>Fungi</taxon>
        <taxon>Dikarya</taxon>
        <taxon>Ascomycota</taxon>
        <taxon>Pezizomycotina</taxon>
        <taxon>Eurotiomycetes</taxon>
        <taxon>Eurotiomycetidae</taxon>
        <taxon>Eurotiales</taxon>
        <taxon>Aspergillaceae</taxon>
        <taxon>Aspergillus</taxon>
        <taxon>Aspergillus subgen. Circumdati</taxon>
    </lineage>
</organism>
<dbReference type="EMBL" id="KV878684">
    <property type="protein sequence ID" value="OJJ71558.1"/>
    <property type="molecule type" value="Genomic_DNA"/>
</dbReference>
<dbReference type="GeneID" id="93580129"/>
<accession>A0A1L9UIR2</accession>
<protein>
    <submittedName>
        <fullName evidence="1">Uncharacterized protein</fullName>
    </submittedName>
</protein>
<dbReference type="RefSeq" id="XP_067478806.1">
    <property type="nucleotide sequence ID" value="XM_067627641.1"/>
</dbReference>
<reference evidence="2" key="1">
    <citation type="journal article" date="2017" name="Genome Biol.">
        <title>Comparative genomics reveals high biological diversity and specific adaptations in the industrially and medically important fungal genus Aspergillus.</title>
        <authorList>
            <person name="de Vries R.P."/>
            <person name="Riley R."/>
            <person name="Wiebenga A."/>
            <person name="Aguilar-Osorio G."/>
            <person name="Amillis S."/>
            <person name="Uchima C.A."/>
            <person name="Anderluh G."/>
            <person name="Asadollahi M."/>
            <person name="Askin M."/>
            <person name="Barry K."/>
            <person name="Battaglia E."/>
            <person name="Bayram O."/>
            <person name="Benocci T."/>
            <person name="Braus-Stromeyer S.A."/>
            <person name="Caldana C."/>
            <person name="Canovas D."/>
            <person name="Cerqueira G.C."/>
            <person name="Chen F."/>
            <person name="Chen W."/>
            <person name="Choi C."/>
            <person name="Clum A."/>
            <person name="Dos Santos R.A."/>
            <person name="Damasio A.R."/>
            <person name="Diallinas G."/>
            <person name="Emri T."/>
            <person name="Fekete E."/>
            <person name="Flipphi M."/>
            <person name="Freyberg S."/>
            <person name="Gallo A."/>
            <person name="Gournas C."/>
            <person name="Habgood R."/>
            <person name="Hainaut M."/>
            <person name="Harispe M.L."/>
            <person name="Henrissat B."/>
            <person name="Hilden K.S."/>
            <person name="Hope R."/>
            <person name="Hossain A."/>
            <person name="Karabika E."/>
            <person name="Karaffa L."/>
            <person name="Karanyi Z."/>
            <person name="Krasevec N."/>
            <person name="Kuo A."/>
            <person name="Kusch H."/>
            <person name="LaButti K."/>
            <person name="Lagendijk E.L."/>
            <person name="Lapidus A."/>
            <person name="Levasseur A."/>
            <person name="Lindquist E."/>
            <person name="Lipzen A."/>
            <person name="Logrieco A.F."/>
            <person name="MacCabe A."/>
            <person name="Maekelae M.R."/>
            <person name="Malavazi I."/>
            <person name="Melin P."/>
            <person name="Meyer V."/>
            <person name="Mielnichuk N."/>
            <person name="Miskei M."/>
            <person name="Molnar A.P."/>
            <person name="Mule G."/>
            <person name="Ngan C.Y."/>
            <person name="Orejas M."/>
            <person name="Orosz E."/>
            <person name="Ouedraogo J.P."/>
            <person name="Overkamp K.M."/>
            <person name="Park H.-S."/>
            <person name="Perrone G."/>
            <person name="Piumi F."/>
            <person name="Punt P.J."/>
            <person name="Ram A.F."/>
            <person name="Ramon A."/>
            <person name="Rauscher S."/>
            <person name="Record E."/>
            <person name="Riano-Pachon D.M."/>
            <person name="Robert V."/>
            <person name="Roehrig J."/>
            <person name="Ruller R."/>
            <person name="Salamov A."/>
            <person name="Salih N.S."/>
            <person name="Samson R.A."/>
            <person name="Sandor E."/>
            <person name="Sanguinetti M."/>
            <person name="Schuetze T."/>
            <person name="Sepcic K."/>
            <person name="Shelest E."/>
            <person name="Sherlock G."/>
            <person name="Sophianopoulou V."/>
            <person name="Squina F.M."/>
            <person name="Sun H."/>
            <person name="Susca A."/>
            <person name="Todd R.B."/>
            <person name="Tsang A."/>
            <person name="Unkles S.E."/>
            <person name="van de Wiele N."/>
            <person name="van Rossen-Uffink D."/>
            <person name="Oliveira J.V."/>
            <person name="Vesth T.C."/>
            <person name="Visser J."/>
            <person name="Yu J.-H."/>
            <person name="Zhou M."/>
            <person name="Andersen M.R."/>
            <person name="Archer D.B."/>
            <person name="Baker S.E."/>
            <person name="Benoit I."/>
            <person name="Brakhage A.A."/>
            <person name="Braus G.H."/>
            <person name="Fischer R."/>
            <person name="Frisvad J.C."/>
            <person name="Goldman G.H."/>
            <person name="Houbraken J."/>
            <person name="Oakley B."/>
            <person name="Pocsi I."/>
            <person name="Scazzocchio C."/>
            <person name="Seiboth B."/>
            <person name="vanKuyk P.A."/>
            <person name="Wortman J."/>
            <person name="Dyer P.S."/>
            <person name="Grigoriev I.V."/>
        </authorList>
    </citation>
    <scope>NUCLEOTIDE SEQUENCE [LARGE SCALE GENOMIC DNA]</scope>
    <source>
        <strain evidence="2">CBS 101740 / IMI 381727 / IBT 21946</strain>
    </source>
</reference>
<evidence type="ECO:0000313" key="1">
    <source>
        <dbReference type="EMBL" id="OJJ71558.1"/>
    </source>
</evidence>
<name>A0A1L9UIR2_ASPBC</name>
<dbReference type="AlphaFoldDB" id="A0A1L9UIR2"/>
<evidence type="ECO:0000313" key="2">
    <source>
        <dbReference type="Proteomes" id="UP000184499"/>
    </source>
</evidence>
<sequence length="76" mass="8326">MESILLFALNGGWGILHPVKWERVAVLARQSWCSYTAHPGWSQCMANCLTSTWRSPLLAISAAAIGFQVLPMHVGS</sequence>
<keyword evidence="2" id="KW-1185">Reference proteome</keyword>
<gene>
    <name evidence="1" type="ORF">ASPBRDRAFT_568421</name>
</gene>